<organism evidence="1 2">
    <name type="scientific">Methylorubrum suomiense</name>
    <dbReference type="NCBI Taxonomy" id="144191"/>
    <lineage>
        <taxon>Bacteria</taxon>
        <taxon>Pseudomonadati</taxon>
        <taxon>Pseudomonadota</taxon>
        <taxon>Alphaproteobacteria</taxon>
        <taxon>Hyphomicrobiales</taxon>
        <taxon>Methylobacteriaceae</taxon>
        <taxon>Methylorubrum</taxon>
    </lineage>
</organism>
<evidence type="ECO:0000313" key="1">
    <source>
        <dbReference type="EMBL" id="GJE75860.1"/>
    </source>
</evidence>
<reference evidence="1" key="2">
    <citation type="submission" date="2021-08" db="EMBL/GenBank/DDBJ databases">
        <authorList>
            <person name="Tani A."/>
            <person name="Ola A."/>
            <person name="Ogura Y."/>
            <person name="Katsura K."/>
            <person name="Hayashi T."/>
        </authorList>
    </citation>
    <scope>NUCLEOTIDE SEQUENCE</scope>
    <source>
        <strain evidence="1">DSM 14458</strain>
    </source>
</reference>
<dbReference type="Proteomes" id="UP001055093">
    <property type="component" value="Unassembled WGS sequence"/>
</dbReference>
<sequence>MRTRIVAGLGAGLTAVALTAFLASISRDPGPPPRPAPAAEAPKAAAEARLYCEFYNFASRHPKVGFYFTAPTGGSEYAQIFQQEADGAQTIFEPRPAWTYDRDGEEPTLNSPDGAIRINLYGDAKNATRPASAASGGWFEAGLRSIQYLNLEGQCRRTAT</sequence>
<protein>
    <submittedName>
        <fullName evidence="1">Uncharacterized protein</fullName>
    </submittedName>
</protein>
<name>A0ABQ4UV25_9HYPH</name>
<proteinExistence type="predicted"/>
<dbReference type="EMBL" id="BPRE01000006">
    <property type="protein sequence ID" value="GJE75860.1"/>
    <property type="molecule type" value="Genomic_DNA"/>
</dbReference>
<reference evidence="1" key="1">
    <citation type="journal article" date="2021" name="Front. Microbiol.">
        <title>Comprehensive Comparative Genomics and Phenotyping of Methylobacterium Species.</title>
        <authorList>
            <person name="Alessa O."/>
            <person name="Ogura Y."/>
            <person name="Fujitani Y."/>
            <person name="Takami H."/>
            <person name="Hayashi T."/>
            <person name="Sahin N."/>
            <person name="Tani A."/>
        </authorList>
    </citation>
    <scope>NUCLEOTIDE SEQUENCE</scope>
    <source>
        <strain evidence="1">DSM 14458</strain>
    </source>
</reference>
<comment type="caution">
    <text evidence="1">The sequence shown here is derived from an EMBL/GenBank/DDBJ whole genome shotgun (WGS) entry which is preliminary data.</text>
</comment>
<gene>
    <name evidence="1" type="ORF">BGCPKDLD_2447</name>
</gene>
<accession>A0ABQ4UV25</accession>
<evidence type="ECO:0000313" key="2">
    <source>
        <dbReference type="Proteomes" id="UP001055093"/>
    </source>
</evidence>
<dbReference type="RefSeq" id="WP_137831657.1">
    <property type="nucleotide sequence ID" value="NZ_BPRE01000006.1"/>
</dbReference>
<keyword evidence="2" id="KW-1185">Reference proteome</keyword>